<evidence type="ECO:0000313" key="2">
    <source>
        <dbReference type="EMBL" id="OTA17586.1"/>
    </source>
</evidence>
<dbReference type="PROSITE" id="PS51707">
    <property type="entry name" value="CYTH"/>
    <property type="match status" value="1"/>
</dbReference>
<dbReference type="InterPro" id="IPR033469">
    <property type="entry name" value="CYTH-like_dom_sf"/>
</dbReference>
<dbReference type="RefSeq" id="WP_086108223.1">
    <property type="nucleotide sequence ID" value="NZ_CAWNGD010000073.1"/>
</dbReference>
<reference evidence="2 3" key="1">
    <citation type="submission" date="2016-10" db="EMBL/GenBank/DDBJ databases">
        <title>Systematic genetic and metabolomic analysis of Xenorhabdus and Photorhabdus spp., highlights the requirements for a dual symbiotic and pathogenic life style.</title>
        <authorList>
            <person name="Tobias N.J."/>
            <person name="Wolff H."/>
            <person name="Djahanschiri B."/>
            <person name="Pidot S.J."/>
            <person name="Stinear T.P."/>
            <person name="Ebersberger I."/>
            <person name="Bode H.B."/>
        </authorList>
    </citation>
    <scope>NUCLEOTIDE SEQUENCE [LARGE SCALE GENOMIC DNA]</scope>
    <source>
        <strain evidence="2 3">DSM 22392</strain>
    </source>
</reference>
<dbReference type="CDD" id="cd07756">
    <property type="entry name" value="CYTH-like_Pase_CHAD"/>
    <property type="match status" value="1"/>
</dbReference>
<gene>
    <name evidence="2" type="ORF">Xvie_00975</name>
</gene>
<dbReference type="AlphaFoldDB" id="A0A1Y2SHW9"/>
<dbReference type="Gene3D" id="2.40.320.10">
    <property type="entry name" value="Hypothetical Protein Pfu-838710-001"/>
    <property type="match status" value="1"/>
</dbReference>
<keyword evidence="3" id="KW-1185">Reference proteome</keyword>
<dbReference type="PANTHER" id="PTHR39569:SF1">
    <property type="entry name" value="INORGANIC TRIPHOSPHATASE"/>
    <property type="match status" value="1"/>
</dbReference>
<name>A0A1Y2SHW9_9GAMM</name>
<dbReference type="InterPro" id="IPR023577">
    <property type="entry name" value="CYTH_domain"/>
</dbReference>
<dbReference type="Pfam" id="PF01928">
    <property type="entry name" value="CYTH"/>
    <property type="match status" value="1"/>
</dbReference>
<dbReference type="SMART" id="SM01118">
    <property type="entry name" value="CYTH"/>
    <property type="match status" value="1"/>
</dbReference>
<comment type="caution">
    <text evidence="2">The sequence shown here is derived from an EMBL/GenBank/DDBJ whole genome shotgun (WGS) entry which is preliminary data.</text>
</comment>
<dbReference type="SUPFAM" id="SSF55154">
    <property type="entry name" value="CYTH-like phosphatases"/>
    <property type="match status" value="1"/>
</dbReference>
<dbReference type="EMBL" id="MUBJ01000003">
    <property type="protein sequence ID" value="OTA17586.1"/>
    <property type="molecule type" value="Genomic_DNA"/>
</dbReference>
<evidence type="ECO:0000259" key="1">
    <source>
        <dbReference type="PROSITE" id="PS51707"/>
    </source>
</evidence>
<organism evidence="2 3">
    <name type="scientific">Xenorhabdus vietnamensis</name>
    <dbReference type="NCBI Taxonomy" id="351656"/>
    <lineage>
        <taxon>Bacteria</taxon>
        <taxon>Pseudomonadati</taxon>
        <taxon>Pseudomonadota</taxon>
        <taxon>Gammaproteobacteria</taxon>
        <taxon>Enterobacterales</taxon>
        <taxon>Morganellaceae</taxon>
        <taxon>Xenorhabdus</taxon>
    </lineage>
</organism>
<dbReference type="STRING" id="351656.Xvie_00975"/>
<dbReference type="GO" id="GO:0046872">
    <property type="term" value="F:metal ion binding"/>
    <property type="evidence" value="ECO:0007669"/>
    <property type="project" value="TreeGrafter"/>
</dbReference>
<proteinExistence type="predicted"/>
<accession>A0A1Y2SHW9</accession>
<evidence type="ECO:0000313" key="3">
    <source>
        <dbReference type="Proteomes" id="UP000194350"/>
    </source>
</evidence>
<dbReference type="Proteomes" id="UP000194350">
    <property type="component" value="Unassembled WGS sequence"/>
</dbReference>
<protein>
    <recommendedName>
        <fullName evidence="1">CYTH domain-containing protein</fullName>
    </recommendedName>
</protein>
<sequence>MSSVEIELKLSVKPDAIPAVRQQLFQFPHDYTSPQHLTNIYFETADNQLRRWDMGLRIRGFDGHYEMTIKTAGKVIGGLHQRPEFNVPLHHPELDLAQFPDHIWPENTDLDHLQAQLNQLFSTDFNREKWLITYGESEIEVVLDQGTIFSENRDSGSQTLPICEFELELKNGNITDVLSLASKLASQDGLRLANKSKAARGYALVHGLSHKNGLLHKNSLSHKTLPNVPDELEWQQPLSVLLTEILAQWQEQEEGWLAGLPEGKMGLVQVLQWMTKLTERQTEHLPILALLADLLPELRAALSPVMLSPATVFSETMPSQNTSSEAWSANNSDAEIVCYSASWLKCKLALMQWLMVQH</sequence>
<dbReference type="OrthoDB" id="3034217at2"/>
<dbReference type="PANTHER" id="PTHR39569">
    <property type="entry name" value="INORGANIC TRIPHOSPHATASE"/>
    <property type="match status" value="1"/>
</dbReference>
<dbReference type="GO" id="GO:0050355">
    <property type="term" value="F:inorganic triphosphate phosphatase activity"/>
    <property type="evidence" value="ECO:0007669"/>
    <property type="project" value="InterPro"/>
</dbReference>
<feature type="domain" description="CYTH" evidence="1">
    <location>
        <begin position="3"/>
        <end position="208"/>
    </location>
</feature>
<dbReference type="InterPro" id="IPR039013">
    <property type="entry name" value="YgiF"/>
</dbReference>